<dbReference type="Proteomes" id="UP001197827">
    <property type="component" value="Unassembled WGS sequence"/>
</dbReference>
<dbReference type="EMBL" id="JAJDKQ010000038">
    <property type="protein sequence ID" value="MCB8562993.1"/>
    <property type="molecule type" value="Genomic_DNA"/>
</dbReference>
<accession>A0A7I8DWL9</accession>
<reference evidence="4" key="2">
    <citation type="submission" date="2020-09" db="EMBL/GenBank/DDBJ databases">
        <title>Complete genome sequencing of Faecalibacillus intestinalis strain 14EGH31.</title>
        <authorList>
            <person name="Sakamoto M."/>
            <person name="Murakami T."/>
            <person name="Mori H."/>
        </authorList>
    </citation>
    <scope>NUCLEOTIDE SEQUENCE [LARGE SCALE GENOMIC DNA]</scope>
    <source>
        <strain evidence="4">14EGH31</strain>
    </source>
</reference>
<dbReference type="PROSITE" id="PS51108">
    <property type="entry name" value="PTS_EIID"/>
    <property type="match status" value="1"/>
</dbReference>
<dbReference type="GO" id="GO:0009401">
    <property type="term" value="P:phosphoenolpyruvate-dependent sugar phosphotransferase system"/>
    <property type="evidence" value="ECO:0007669"/>
    <property type="project" value="InterPro"/>
</dbReference>
<feature type="transmembrane region" description="Helical" evidence="1">
    <location>
        <begin position="132"/>
        <end position="159"/>
    </location>
</feature>
<sequence length="279" mass="30543">MENKELETQDTVMTPDVYRKTFWRTFPLQACFCFERMQNVGFAYMMIPALKKLYKNKKDISDALKRHLAIFNTTPAVVSFIAGAAIAMEEKFKKAKDKGEEVDEESINAVKAALMGPLAGIGDSFFWGTFRIIGAGIGTSLAAKGSILGAILFLLIYNVPHLIVRYFGLKIGYKSGVGFLASMNEGGMVAVLTEVAKILGLIVVGSMCASMVTITTPFVFKLNGTKIVLQDIFDGIIKGFLPLGFTFIIYALLEKGMKSTTLLWGILILGIVLSFFGIL</sequence>
<dbReference type="GO" id="GO:0005886">
    <property type="term" value="C:plasma membrane"/>
    <property type="evidence" value="ECO:0007669"/>
    <property type="project" value="TreeGrafter"/>
</dbReference>
<keyword evidence="1" id="KW-1133">Transmembrane helix</keyword>
<dbReference type="Pfam" id="PF03613">
    <property type="entry name" value="EIID-AGA"/>
    <property type="match status" value="1"/>
</dbReference>
<feature type="transmembrane region" description="Helical" evidence="1">
    <location>
        <begin position="68"/>
        <end position="88"/>
    </location>
</feature>
<dbReference type="AlphaFoldDB" id="A0A7I8DWL9"/>
<gene>
    <name evidence="2" type="ORF">Fi14EGH31_07130</name>
    <name evidence="3" type="ORF">LJD74_13450</name>
</gene>
<dbReference type="EMBL" id="AP024085">
    <property type="protein sequence ID" value="BCL57001.1"/>
    <property type="molecule type" value="Genomic_DNA"/>
</dbReference>
<dbReference type="PANTHER" id="PTHR32502:SF23">
    <property type="entry name" value="TRANSPORT PROTEIN, PTS SYSTEM"/>
    <property type="match status" value="1"/>
</dbReference>
<protein>
    <submittedName>
        <fullName evidence="2">PTS mannose transporter subunit IID</fullName>
    </submittedName>
    <submittedName>
        <fullName evidence="3">PTS system mannose/fructose/sorbose family transporter subunit IID</fullName>
    </submittedName>
</protein>
<feature type="transmembrane region" description="Helical" evidence="1">
    <location>
        <begin position="232"/>
        <end position="253"/>
    </location>
</feature>
<keyword evidence="1" id="KW-0812">Transmembrane</keyword>
<dbReference type="InterPro" id="IPR004704">
    <property type="entry name" value="PTS_IID_man"/>
</dbReference>
<proteinExistence type="predicted"/>
<reference evidence="2" key="1">
    <citation type="journal article" date="2020" name="Microbiol. Resour. Announc.">
        <title>Complete Genome Sequence of Faecalibacillus intestinalis JCM 34082, Isolated from Feces from a Healthy Japanese Female.</title>
        <authorList>
            <person name="Sakamoto M."/>
            <person name="Ikeyama N."/>
            <person name="Toyoda A."/>
            <person name="Murakami T."/>
            <person name="Mori H."/>
            <person name="Ohkuma M."/>
        </authorList>
    </citation>
    <scope>NUCLEOTIDE SEQUENCE</scope>
    <source>
        <strain evidence="2">14EGH31</strain>
    </source>
</reference>
<evidence type="ECO:0000313" key="3">
    <source>
        <dbReference type="EMBL" id="MCB8562993.1"/>
    </source>
</evidence>
<dbReference type="KEGG" id="fit:Fi14EGH31_07130"/>
<feature type="transmembrane region" description="Helical" evidence="1">
    <location>
        <begin position="198"/>
        <end position="220"/>
    </location>
</feature>
<dbReference type="InterPro" id="IPR050303">
    <property type="entry name" value="GatZ_KbaZ_carbometab"/>
</dbReference>
<evidence type="ECO:0000313" key="4">
    <source>
        <dbReference type="Proteomes" id="UP000593842"/>
    </source>
</evidence>
<evidence type="ECO:0000256" key="1">
    <source>
        <dbReference type="SAM" id="Phobius"/>
    </source>
</evidence>
<organism evidence="2 4">
    <name type="scientific">Faecalibacillus intestinalis</name>
    <dbReference type="NCBI Taxonomy" id="1982626"/>
    <lineage>
        <taxon>Bacteria</taxon>
        <taxon>Bacillati</taxon>
        <taxon>Bacillota</taxon>
        <taxon>Erysipelotrichia</taxon>
        <taxon>Erysipelotrichales</taxon>
        <taxon>Coprobacillaceae</taxon>
        <taxon>Faecalibacillus</taxon>
    </lineage>
</organism>
<dbReference type="GeneID" id="70579146"/>
<keyword evidence="1" id="KW-0472">Membrane</keyword>
<feature type="transmembrane region" description="Helical" evidence="1">
    <location>
        <begin position="259"/>
        <end position="278"/>
    </location>
</feature>
<evidence type="ECO:0000313" key="2">
    <source>
        <dbReference type="EMBL" id="BCL57001.1"/>
    </source>
</evidence>
<name>A0A7I8DWL9_9FIRM</name>
<dbReference type="PANTHER" id="PTHR32502">
    <property type="entry name" value="N-ACETYLGALACTOSAMINE PERMEASE II COMPONENT-RELATED"/>
    <property type="match status" value="1"/>
</dbReference>
<dbReference type="Proteomes" id="UP000593842">
    <property type="component" value="Chromosome"/>
</dbReference>
<dbReference type="RefSeq" id="WP_227359893.1">
    <property type="nucleotide sequence ID" value="NZ_AP024085.1"/>
</dbReference>
<reference evidence="3" key="3">
    <citation type="submission" date="2021-10" db="EMBL/GenBank/DDBJ databases">
        <title>Collection of gut derived symbiotic bacterial strains cultured from healthy donors.</title>
        <authorList>
            <person name="Lin H."/>
            <person name="Littmann E."/>
            <person name="Kohout C."/>
            <person name="Pamer E.G."/>
        </authorList>
    </citation>
    <scope>NUCLEOTIDE SEQUENCE</scope>
    <source>
        <strain evidence="3">DFI.5.2</strain>
    </source>
</reference>